<dbReference type="Proteomes" id="UP001219525">
    <property type="component" value="Unassembled WGS sequence"/>
</dbReference>
<sequence length="204" mass="22384">MCSKCRQGFDAPGPNVGTEQPIGNNSPKQLSFSLFSFIIVEHSFLVLPLKMTSGPATRGRIARCPLHPAGCPPPARFPLPTAVARLLSAARRTRCTLYSACRKLHAPTALRRQDSPRTLLFGRYIHTHSQPLRRYVLALAISREYSPPPQSPANSPQCPEAVPTAGAGVMFLYRLRLCVPYKHGASKKPTLLQQEALLLFNDAS</sequence>
<name>A0AAD6V233_9AGAR</name>
<gene>
    <name evidence="1" type="ORF">GGX14DRAFT_400854</name>
</gene>
<accession>A0AAD6V233</accession>
<evidence type="ECO:0000313" key="1">
    <source>
        <dbReference type="EMBL" id="KAJ7200170.1"/>
    </source>
</evidence>
<keyword evidence="2" id="KW-1185">Reference proteome</keyword>
<dbReference type="EMBL" id="JARJCW010000064">
    <property type="protein sequence ID" value="KAJ7200170.1"/>
    <property type="molecule type" value="Genomic_DNA"/>
</dbReference>
<protein>
    <submittedName>
        <fullName evidence="1">Uncharacterized protein</fullName>
    </submittedName>
</protein>
<comment type="caution">
    <text evidence="1">The sequence shown here is derived from an EMBL/GenBank/DDBJ whole genome shotgun (WGS) entry which is preliminary data.</text>
</comment>
<dbReference type="AlphaFoldDB" id="A0AAD6V233"/>
<reference evidence="1" key="1">
    <citation type="submission" date="2023-03" db="EMBL/GenBank/DDBJ databases">
        <title>Massive genome expansion in bonnet fungi (Mycena s.s.) driven by repeated elements and novel gene families across ecological guilds.</title>
        <authorList>
            <consortium name="Lawrence Berkeley National Laboratory"/>
            <person name="Harder C.B."/>
            <person name="Miyauchi S."/>
            <person name="Viragh M."/>
            <person name="Kuo A."/>
            <person name="Thoen E."/>
            <person name="Andreopoulos B."/>
            <person name="Lu D."/>
            <person name="Skrede I."/>
            <person name="Drula E."/>
            <person name="Henrissat B."/>
            <person name="Morin E."/>
            <person name="Kohler A."/>
            <person name="Barry K."/>
            <person name="LaButti K."/>
            <person name="Morin E."/>
            <person name="Salamov A."/>
            <person name="Lipzen A."/>
            <person name="Mereny Z."/>
            <person name="Hegedus B."/>
            <person name="Baldrian P."/>
            <person name="Stursova M."/>
            <person name="Weitz H."/>
            <person name="Taylor A."/>
            <person name="Grigoriev I.V."/>
            <person name="Nagy L.G."/>
            <person name="Martin F."/>
            <person name="Kauserud H."/>
        </authorList>
    </citation>
    <scope>NUCLEOTIDE SEQUENCE</scope>
    <source>
        <strain evidence="1">9144</strain>
    </source>
</reference>
<organism evidence="1 2">
    <name type="scientific">Mycena pura</name>
    <dbReference type="NCBI Taxonomy" id="153505"/>
    <lineage>
        <taxon>Eukaryota</taxon>
        <taxon>Fungi</taxon>
        <taxon>Dikarya</taxon>
        <taxon>Basidiomycota</taxon>
        <taxon>Agaricomycotina</taxon>
        <taxon>Agaricomycetes</taxon>
        <taxon>Agaricomycetidae</taxon>
        <taxon>Agaricales</taxon>
        <taxon>Marasmiineae</taxon>
        <taxon>Mycenaceae</taxon>
        <taxon>Mycena</taxon>
    </lineage>
</organism>
<proteinExistence type="predicted"/>
<evidence type="ECO:0000313" key="2">
    <source>
        <dbReference type="Proteomes" id="UP001219525"/>
    </source>
</evidence>